<dbReference type="Proteomes" id="UP001615550">
    <property type="component" value="Unassembled WGS sequence"/>
</dbReference>
<dbReference type="PANTHER" id="PTHR12992:SF11">
    <property type="entry name" value="MITOCHONDRIAL COENZYME A DIPHOSPHATASE NUDT8"/>
    <property type="match status" value="1"/>
</dbReference>
<dbReference type="SUPFAM" id="SSF55811">
    <property type="entry name" value="Nudix"/>
    <property type="match status" value="1"/>
</dbReference>
<keyword evidence="4 8" id="KW-0378">Hydrolase</keyword>
<name>A0ABW8D7B4_9GAMM</name>
<accession>A0ABW8D7B4</accession>
<protein>
    <submittedName>
        <fullName evidence="8">CoA pyrophosphatase</fullName>
        <ecNumber evidence="8">3.6.1.55</ecNumber>
    </submittedName>
</protein>
<dbReference type="InterPro" id="IPR000086">
    <property type="entry name" value="NUDIX_hydrolase_dom"/>
</dbReference>
<evidence type="ECO:0000256" key="6">
    <source>
        <dbReference type="ARBA" id="ARBA00023211"/>
    </source>
</evidence>
<evidence type="ECO:0000256" key="4">
    <source>
        <dbReference type="ARBA" id="ARBA00022801"/>
    </source>
</evidence>
<comment type="caution">
    <text evidence="8">The sequence shown here is derived from an EMBL/GenBank/DDBJ whole genome shotgun (WGS) entry which is preliminary data.</text>
</comment>
<feature type="domain" description="Nudix hydrolase" evidence="7">
    <location>
        <begin position="9"/>
        <end position="140"/>
    </location>
</feature>
<evidence type="ECO:0000256" key="3">
    <source>
        <dbReference type="ARBA" id="ARBA00022723"/>
    </source>
</evidence>
<reference evidence="8 9" key="1">
    <citation type="submission" date="2024-08" db="EMBL/GenBank/DDBJ databases">
        <title>Draft Genome Sequence of Legionella lytica strain DSB2004, Isolated From a Fire Sprinkler System.</title>
        <authorList>
            <person name="Everhart A.D."/>
            <person name="Kidane D.T."/>
            <person name="Farone A.L."/>
            <person name="Farone M.B."/>
        </authorList>
    </citation>
    <scope>NUCLEOTIDE SEQUENCE [LARGE SCALE GENOMIC DNA]</scope>
    <source>
        <strain evidence="8 9">DSB2004</strain>
    </source>
</reference>
<dbReference type="InterPro" id="IPR015797">
    <property type="entry name" value="NUDIX_hydrolase-like_dom_sf"/>
</dbReference>
<dbReference type="CDD" id="cd03426">
    <property type="entry name" value="NUDIX_CoAse_Nudt7"/>
    <property type="match status" value="1"/>
</dbReference>
<comment type="cofactor">
    <cofactor evidence="1">
        <name>Mn(2+)</name>
        <dbReference type="ChEBI" id="CHEBI:29035"/>
    </cofactor>
</comment>
<evidence type="ECO:0000313" key="9">
    <source>
        <dbReference type="Proteomes" id="UP001615550"/>
    </source>
</evidence>
<dbReference type="InterPro" id="IPR045121">
    <property type="entry name" value="CoAse"/>
</dbReference>
<organism evidence="8 9">
    <name type="scientific">Legionella lytica</name>
    <dbReference type="NCBI Taxonomy" id="96232"/>
    <lineage>
        <taxon>Bacteria</taxon>
        <taxon>Pseudomonadati</taxon>
        <taxon>Pseudomonadota</taxon>
        <taxon>Gammaproteobacteria</taxon>
        <taxon>Legionellales</taxon>
        <taxon>Legionellaceae</taxon>
        <taxon>Legionella</taxon>
    </lineage>
</organism>
<dbReference type="EC" id="3.6.1.55" evidence="8"/>
<keyword evidence="5" id="KW-0460">Magnesium</keyword>
<gene>
    <name evidence="8" type="ORF">ACD661_02790</name>
</gene>
<dbReference type="PANTHER" id="PTHR12992">
    <property type="entry name" value="NUDIX HYDROLASE"/>
    <property type="match status" value="1"/>
</dbReference>
<evidence type="ECO:0000256" key="1">
    <source>
        <dbReference type="ARBA" id="ARBA00001936"/>
    </source>
</evidence>
<dbReference type="Pfam" id="PF00293">
    <property type="entry name" value="NUDIX"/>
    <property type="match status" value="1"/>
</dbReference>
<dbReference type="EMBL" id="JBGORX010000001">
    <property type="protein sequence ID" value="MFJ1267479.1"/>
    <property type="molecule type" value="Genomic_DNA"/>
</dbReference>
<sequence length="169" mass="19235">MDLSDSKKGFPANSAVMVLYERASDSLILTKRRENLRAHPGEVCFPGGGWEEGDVDLYATGLRELHEELGITGDRVTLIRALEPQPTLLGKVIQPWFAQIESVNPYQINPDEVARLIMVPMSLVQTARNYKDIVVERGRFRFKSCEFVYHDDWVWGATAKIMKQLIIEN</sequence>
<evidence type="ECO:0000313" key="8">
    <source>
        <dbReference type="EMBL" id="MFJ1267479.1"/>
    </source>
</evidence>
<evidence type="ECO:0000256" key="2">
    <source>
        <dbReference type="ARBA" id="ARBA00001946"/>
    </source>
</evidence>
<comment type="cofactor">
    <cofactor evidence="2">
        <name>Mg(2+)</name>
        <dbReference type="ChEBI" id="CHEBI:18420"/>
    </cofactor>
</comment>
<evidence type="ECO:0000259" key="7">
    <source>
        <dbReference type="PROSITE" id="PS51462"/>
    </source>
</evidence>
<dbReference type="GO" id="GO:0035539">
    <property type="term" value="F:8-oxo-7,8-dihydrodeoxyguanosine triphosphate pyrophosphatase activity"/>
    <property type="evidence" value="ECO:0007669"/>
    <property type="project" value="UniProtKB-EC"/>
</dbReference>
<dbReference type="PROSITE" id="PS51462">
    <property type="entry name" value="NUDIX"/>
    <property type="match status" value="1"/>
</dbReference>
<keyword evidence="9" id="KW-1185">Reference proteome</keyword>
<proteinExistence type="predicted"/>
<dbReference type="Gene3D" id="3.90.79.10">
    <property type="entry name" value="Nucleoside Triphosphate Pyrophosphohydrolase"/>
    <property type="match status" value="1"/>
</dbReference>
<dbReference type="RefSeq" id="WP_400186138.1">
    <property type="nucleotide sequence ID" value="NZ_JBGORX010000001.1"/>
</dbReference>
<keyword evidence="6" id="KW-0464">Manganese</keyword>
<evidence type="ECO:0000256" key="5">
    <source>
        <dbReference type="ARBA" id="ARBA00022842"/>
    </source>
</evidence>
<keyword evidence="3" id="KW-0479">Metal-binding</keyword>